<dbReference type="AlphaFoldDB" id="A0A2N7V6L0"/>
<name>A0A2N7V6L0_XANCJ</name>
<dbReference type="RefSeq" id="WP_016904112.1">
    <property type="nucleotide sequence ID" value="NZ_JASVYB020000002.1"/>
</dbReference>
<proteinExistence type="predicted"/>
<evidence type="ECO:0000313" key="1">
    <source>
        <dbReference type="EMBL" id="CAD0335065.1"/>
    </source>
</evidence>
<reference evidence="1" key="1">
    <citation type="submission" date="2020-07" db="EMBL/GenBank/DDBJ databases">
        <authorList>
            <person name="Teixeira M."/>
        </authorList>
    </citation>
    <scope>NUCLEOTIDE SEQUENCE</scope>
    <source>
        <strain evidence="1">Xanthomonas arboricola pv. juglandis CPBF 427</strain>
    </source>
</reference>
<gene>
    <name evidence="1" type="ORF">XSP_002984</name>
</gene>
<sequence length="230" mass="24935">MSILAFHPPHLKSIPQGVHVILHPADAMPGRDAIVAALPRTEQDTPQLHYDTLWIGGGHGDVDNHGAPTQFNGCCDVAMFQRFIADLVAIGIRTPALIVDTCFSLASLPQLAPLLTEHGVFAGWTGICNCSRIESLTSGRLPALVEQPETVLAEMTAATSSQVVYTAHERVLIRYAQLTASEGVMTACDLRGAEATLARVGRATWQDRPLIATEQRIEDRAGFIERLHQL</sequence>
<organism evidence="1">
    <name type="scientific">Xanthomonas campestris pv. juglandis</name>
    <name type="common">Xanthomonas arboricola pv. juglandis</name>
    <dbReference type="NCBI Taxonomy" id="195709"/>
    <lineage>
        <taxon>Bacteria</taxon>
        <taxon>Pseudomonadati</taxon>
        <taxon>Pseudomonadota</taxon>
        <taxon>Gammaproteobacteria</taxon>
        <taxon>Lysobacterales</taxon>
        <taxon>Lysobacteraceae</taxon>
        <taxon>Xanthomonas</taxon>
    </lineage>
</organism>
<accession>A0A2N7V6L0</accession>
<dbReference type="OrthoDB" id="6006935at2"/>
<protein>
    <submittedName>
        <fullName evidence="1">Uncharacterized protein</fullName>
    </submittedName>
</protein>
<dbReference type="EMBL" id="LR824643">
    <property type="protein sequence ID" value="CAD0335065.1"/>
    <property type="molecule type" value="Genomic_DNA"/>
</dbReference>